<keyword evidence="5 7" id="KW-0472">Membrane</keyword>
<protein>
    <submittedName>
        <fullName evidence="10">TonB dependent receptor protein</fullName>
    </submittedName>
</protein>
<evidence type="ECO:0000256" key="5">
    <source>
        <dbReference type="ARBA" id="ARBA00023136"/>
    </source>
</evidence>
<dbReference type="PANTHER" id="PTHR47234">
    <property type="match status" value="1"/>
</dbReference>
<sequence precursor="true">MRSFKLLPLASAIRGGLAATALCVAMPALAAPPQFDINGGRIEEVLPEFARQAGLQIIAPAAMGDEGRIEVGQLKGQMDPRQALNRLLSGTGLAVASDDGRTITLRAATPMLASLGGLGGLAVAQAAEPEPVAAAPQETPASGPVNTLDQITVVGSQIKGSKSAAILPVATLQAEQIEATGAVSGDDLYRSIPQMGNVSFSGTNGGNSSNYARGDIASVNLRGLGVGNTLLLINGRRTVVHPTSQADGNLVPVLTYNANTVPVANLRRVEVLLDGAAAIYGTDAVAGVVNNVLRDDMDGGTLSVQKGVGEGTHLSDVSVNGMWGRNSQDLRSNVTIAFNYYNTTGLNSLDQDWTRSGNRIDDFAGTPYAGLAGVDNRNTNSPWGNFTANGARVSQNGKWLTTAAGAFHVKPTSNGNCGATLGDGLCMQSGSKATSGADANLRDNHQSLYPVSIAPDVRRINVFATGKHDFENGISLFSEAGLYDSRAYSLQNGVNTISSLPMTVAASNYWNPFGAVYLPDGTLNPNRLQGLNIGADGLPVTITSYRFERPTRIEVKNTQVRALAGLRGYHFGFDWESAALYSKAKVEDTQDAVSMTLFQQALADSTSAAYNPFCGGCNDWSKLDRFFYKARRQSETELYLWDVKASRPDLFRTWAGDVGMATGLEVRHETQRDDRDAHVDGSLTFTDAITGIQYPSDMYGVSPTPDTYGSRTVAGVFAEFSVPLVSPGMDIPLVRSLDLQVAGRAERYNDFGSVAKPKLALGWQIIDGLTVRSSWAKGFRAPNLEQVNATMVSRSNSRTDWVQCLADVRSGAQASMAACKGYTASTTARRSGNPDLKPETSTNTSAGIVFQPQFIPENFGRFTFAVDYYKYAQEGIIGLFGEGNALILDYVLRQQGSSNADVVRADPTADDIARYAGTGLEAAGKVLYVTDQYVNLEPQTVRGVDYSFSWASPETRAGRFDVSLNGTRLIEFYRQRSPALQALEDAKGSGLVDPSIRVTGGGNLIGNGGNPQWKWSGTLTWRYQQVSVGASARYSSSFVENGLVLADGTPWTVKSQTLANAFVKYDFRGDGWVDGLSLKVGANNLANKRPPVSSDAFGYSSAVYQAYPRYWYVNVTKAF</sequence>
<feature type="signal peptide" evidence="8">
    <location>
        <begin position="1"/>
        <end position="30"/>
    </location>
</feature>
<dbReference type="Gene3D" id="3.55.50.30">
    <property type="match status" value="1"/>
</dbReference>
<evidence type="ECO:0000256" key="3">
    <source>
        <dbReference type="ARBA" id="ARBA00022496"/>
    </source>
</evidence>
<keyword evidence="4" id="KW-0408">Iron</keyword>
<dbReference type="InterPro" id="IPR012910">
    <property type="entry name" value="Plug_dom"/>
</dbReference>
<dbReference type="RefSeq" id="WP_200909218.1">
    <property type="nucleotide sequence ID" value="NZ_JAMHDZ010000001.1"/>
</dbReference>
<feature type="chain" id="PRO_5006588584" evidence="8">
    <location>
        <begin position="31"/>
        <end position="1119"/>
    </location>
</feature>
<dbReference type="SMART" id="SM00965">
    <property type="entry name" value="STN"/>
    <property type="match status" value="1"/>
</dbReference>
<comment type="similarity">
    <text evidence="7">Belongs to the TonB-dependent receptor family.</text>
</comment>
<evidence type="ECO:0000256" key="6">
    <source>
        <dbReference type="ARBA" id="ARBA00023237"/>
    </source>
</evidence>
<evidence type="ECO:0000256" key="4">
    <source>
        <dbReference type="ARBA" id="ARBA00023004"/>
    </source>
</evidence>
<dbReference type="InterPro" id="IPR000531">
    <property type="entry name" value="Beta-barrel_TonB"/>
</dbReference>
<keyword evidence="8" id="KW-0732">Signal</keyword>
<dbReference type="Pfam" id="PF07715">
    <property type="entry name" value="Plug"/>
    <property type="match status" value="1"/>
</dbReference>
<dbReference type="KEGG" id="sacz:AOT14_15480"/>
<keyword evidence="11" id="KW-1185">Reference proteome</keyword>
<dbReference type="Proteomes" id="UP000061010">
    <property type="component" value="Chromosome"/>
</dbReference>
<keyword evidence="10" id="KW-0675">Receptor</keyword>
<dbReference type="SUPFAM" id="SSF56935">
    <property type="entry name" value="Porins"/>
    <property type="match status" value="1"/>
</dbReference>
<dbReference type="InterPro" id="IPR036942">
    <property type="entry name" value="Beta-barrel_TonB_sf"/>
</dbReference>
<dbReference type="InterPro" id="IPR037066">
    <property type="entry name" value="Plug_dom_sf"/>
</dbReference>
<evidence type="ECO:0000256" key="1">
    <source>
        <dbReference type="ARBA" id="ARBA00004442"/>
    </source>
</evidence>
<dbReference type="PATRIC" id="fig|128780.6.peg.1555"/>
<reference evidence="10 11" key="1">
    <citation type="journal article" date="2015" name="Genome Announc.">
        <title>Complete Genome Sequencing of Stenotrophomonas acidaminiphila ZAC14D2_NAIMI4_2, a Multidrug-Resistant Strain Isolated from Sediments of a Polluted River in Mexico, Uncovers New Antibiotic Resistance Genes and a Novel Class-II Lasso Peptide Biosynthesis Gene Cluster.</title>
        <authorList>
            <person name="Vinuesa P."/>
            <person name="Ochoa-Sanchez L.E."/>
        </authorList>
    </citation>
    <scope>NUCLEOTIDE SEQUENCE [LARGE SCALE GENOMIC DNA]</scope>
    <source>
        <strain evidence="10 11">ZAC14D2_NAIMI4_2</strain>
    </source>
</reference>
<accession>A0A0S1AYN0</accession>
<comment type="subcellular location">
    <subcellularLocation>
        <location evidence="1 7">Cell outer membrane</location>
    </subcellularLocation>
</comment>
<proteinExistence type="inferred from homology"/>
<keyword evidence="7" id="KW-0798">TonB box</keyword>
<evidence type="ECO:0000256" key="8">
    <source>
        <dbReference type="SAM" id="SignalP"/>
    </source>
</evidence>
<evidence type="ECO:0000313" key="11">
    <source>
        <dbReference type="Proteomes" id="UP000061010"/>
    </source>
</evidence>
<keyword evidence="2" id="KW-0813">Transport</keyword>
<keyword evidence="3" id="KW-0410">Iron transport</keyword>
<dbReference type="AlphaFoldDB" id="A0A0S1AYN0"/>
<dbReference type="Gene3D" id="2.40.170.20">
    <property type="entry name" value="TonB-dependent receptor, beta-barrel domain"/>
    <property type="match status" value="1"/>
</dbReference>
<dbReference type="Pfam" id="PF00593">
    <property type="entry name" value="TonB_dep_Rec_b-barrel"/>
    <property type="match status" value="1"/>
</dbReference>
<keyword evidence="6" id="KW-0998">Cell outer membrane</keyword>
<feature type="domain" description="Secretin/TonB short N-terminal" evidence="9">
    <location>
        <begin position="55"/>
        <end position="108"/>
    </location>
</feature>
<keyword evidence="3" id="KW-0406">Ion transport</keyword>
<evidence type="ECO:0000259" key="9">
    <source>
        <dbReference type="SMART" id="SM00965"/>
    </source>
</evidence>
<evidence type="ECO:0000256" key="7">
    <source>
        <dbReference type="RuleBase" id="RU003357"/>
    </source>
</evidence>
<dbReference type="Gene3D" id="2.170.130.10">
    <property type="entry name" value="TonB-dependent receptor, plug domain"/>
    <property type="match status" value="1"/>
</dbReference>
<dbReference type="EMBL" id="CP012900">
    <property type="protein sequence ID" value="ALJ27941.1"/>
    <property type="molecule type" value="Genomic_DNA"/>
</dbReference>
<name>A0A0S1AYN0_9GAMM</name>
<gene>
    <name evidence="10" type="ORF">AOT14_15480</name>
</gene>
<dbReference type="PANTHER" id="PTHR47234:SF2">
    <property type="entry name" value="TONB-DEPENDENT RECEPTOR"/>
    <property type="match status" value="1"/>
</dbReference>
<dbReference type="GO" id="GO:0009279">
    <property type="term" value="C:cell outer membrane"/>
    <property type="evidence" value="ECO:0007669"/>
    <property type="project" value="UniProtKB-SubCell"/>
</dbReference>
<organism evidence="10 11">
    <name type="scientific">Stenotrophomonas acidaminiphila</name>
    <dbReference type="NCBI Taxonomy" id="128780"/>
    <lineage>
        <taxon>Bacteria</taxon>
        <taxon>Pseudomonadati</taxon>
        <taxon>Pseudomonadota</taxon>
        <taxon>Gammaproteobacteria</taxon>
        <taxon>Lysobacterales</taxon>
        <taxon>Lysobacteraceae</taxon>
        <taxon>Stenotrophomonas</taxon>
    </lineage>
</organism>
<dbReference type="GO" id="GO:0006826">
    <property type="term" value="P:iron ion transport"/>
    <property type="evidence" value="ECO:0007669"/>
    <property type="project" value="UniProtKB-KW"/>
</dbReference>
<evidence type="ECO:0000313" key="10">
    <source>
        <dbReference type="EMBL" id="ALJ27941.1"/>
    </source>
</evidence>
<evidence type="ECO:0000256" key="2">
    <source>
        <dbReference type="ARBA" id="ARBA00022448"/>
    </source>
</evidence>
<dbReference type="InterPro" id="IPR011662">
    <property type="entry name" value="Secretin/TonB_short_N"/>
</dbReference>